<evidence type="ECO:0000313" key="3">
    <source>
        <dbReference type="EMBL" id="MBC8577477.1"/>
    </source>
</evidence>
<dbReference type="Gene3D" id="3.40.50.2000">
    <property type="entry name" value="Glycogen Phosphorylase B"/>
    <property type="match status" value="2"/>
</dbReference>
<protein>
    <submittedName>
        <fullName evidence="3">Glycosyltransferase family 1 protein</fullName>
    </submittedName>
</protein>
<evidence type="ECO:0000259" key="2">
    <source>
        <dbReference type="Pfam" id="PF13439"/>
    </source>
</evidence>
<comment type="caution">
    <text evidence="3">The sequence shown here is derived from an EMBL/GenBank/DDBJ whole genome shotgun (WGS) entry which is preliminary data.</text>
</comment>
<accession>A0ABR7NM47</accession>
<reference evidence="3 4" key="1">
    <citation type="submission" date="2020-08" db="EMBL/GenBank/DDBJ databases">
        <title>Genome public.</title>
        <authorList>
            <person name="Liu C."/>
            <person name="Sun Q."/>
        </authorList>
    </citation>
    <scope>NUCLEOTIDE SEQUENCE [LARGE SCALE GENOMIC DNA]</scope>
    <source>
        <strain evidence="3 4">BX1</strain>
    </source>
</reference>
<dbReference type="PANTHER" id="PTHR45947:SF3">
    <property type="entry name" value="SULFOQUINOVOSYL TRANSFERASE SQD2"/>
    <property type="match status" value="1"/>
</dbReference>
<dbReference type="Pfam" id="PF00534">
    <property type="entry name" value="Glycos_transf_1"/>
    <property type="match status" value="1"/>
</dbReference>
<dbReference type="PANTHER" id="PTHR45947">
    <property type="entry name" value="SULFOQUINOVOSYL TRANSFERASE SQD2"/>
    <property type="match status" value="1"/>
</dbReference>
<evidence type="ECO:0000259" key="1">
    <source>
        <dbReference type="Pfam" id="PF00534"/>
    </source>
</evidence>
<dbReference type="EMBL" id="JACRTB010000033">
    <property type="protein sequence ID" value="MBC8577477.1"/>
    <property type="molecule type" value="Genomic_DNA"/>
</dbReference>
<dbReference type="SUPFAM" id="SSF53756">
    <property type="entry name" value="UDP-Glycosyltransferase/glycogen phosphorylase"/>
    <property type="match status" value="1"/>
</dbReference>
<dbReference type="InterPro" id="IPR028098">
    <property type="entry name" value="Glyco_trans_4-like_N"/>
</dbReference>
<evidence type="ECO:0000313" key="4">
    <source>
        <dbReference type="Proteomes" id="UP000658131"/>
    </source>
</evidence>
<keyword evidence="4" id="KW-1185">Reference proteome</keyword>
<dbReference type="InterPro" id="IPR050194">
    <property type="entry name" value="Glycosyltransferase_grp1"/>
</dbReference>
<organism evidence="3 4">
    <name type="scientific">Yanshouia hominis</name>
    <dbReference type="NCBI Taxonomy" id="2763673"/>
    <lineage>
        <taxon>Bacteria</taxon>
        <taxon>Bacillati</taxon>
        <taxon>Bacillota</taxon>
        <taxon>Clostridia</taxon>
        <taxon>Eubacteriales</taxon>
        <taxon>Oscillospiraceae</taxon>
        <taxon>Yanshouia</taxon>
    </lineage>
</organism>
<dbReference type="InterPro" id="IPR001296">
    <property type="entry name" value="Glyco_trans_1"/>
</dbReference>
<dbReference type="CDD" id="cd03812">
    <property type="entry name" value="GT4_CapH-like"/>
    <property type="match status" value="1"/>
</dbReference>
<dbReference type="RefSeq" id="WP_262400881.1">
    <property type="nucleotide sequence ID" value="NZ_JACRTB010000033.1"/>
</dbReference>
<gene>
    <name evidence="3" type="ORF">H8717_13830</name>
</gene>
<name>A0ABR7NM47_9FIRM</name>
<dbReference type="Pfam" id="PF13439">
    <property type="entry name" value="Glyco_transf_4"/>
    <property type="match status" value="1"/>
</dbReference>
<proteinExistence type="predicted"/>
<feature type="domain" description="Glycosyltransferase subfamily 4-like N-terminal" evidence="2">
    <location>
        <begin position="18"/>
        <end position="179"/>
    </location>
</feature>
<feature type="domain" description="Glycosyl transferase family 1" evidence="1">
    <location>
        <begin position="188"/>
        <end position="304"/>
    </location>
</feature>
<sequence>MLQPLRVLQVVGKMDRAGAETLLMNLYRRIDRERVQFDFLTHRREAGDYDEEIFDLGGRVYRLCPMAAANLSVYRRELSALFREHPEYRIVHSHIDAMSVLPLAGAKRCKVPVRIAHSHNTGFPKDRKYPVRMLAKALLPTQATHYFSCSQAAARFLFPRRVTRQGGCTVLPNAIELERFAFCGRTRTTVRGELGIAPDTLVVGHVGRFCRQKNHEKLIRIFSALHRQRPDSILLLIGQGELERQTADLCAALGLGENVRFLGVRADVDRLMQAFDLFLLPSLYEGFPVVGVEAQAAGLPCLMSGRIDREAALTGHVDFLPLEADDGLWARTAQRLASLPRENTTGVLAEKGFDITRQAAFLQNFYLGMQGT</sequence>
<dbReference type="Proteomes" id="UP000658131">
    <property type="component" value="Unassembled WGS sequence"/>
</dbReference>